<dbReference type="AlphaFoldDB" id="A0A140NMH3"/>
<evidence type="ECO:0000313" key="3">
    <source>
        <dbReference type="Proteomes" id="UP000005012"/>
    </source>
</evidence>
<dbReference type="OrthoDB" id="5298003at2"/>
<feature type="transmembrane region" description="Helical" evidence="1">
    <location>
        <begin position="15"/>
        <end position="32"/>
    </location>
</feature>
<dbReference type="Pfam" id="PF09600">
    <property type="entry name" value="Cyd_oper_YbgE"/>
    <property type="match status" value="1"/>
</dbReference>
<name>A0A140NMH3_PROSM</name>
<dbReference type="EMBL" id="CP003488">
    <property type="protein sequence ID" value="AFH94974.1"/>
    <property type="molecule type" value="Genomic_DNA"/>
</dbReference>
<evidence type="ECO:0000256" key="1">
    <source>
        <dbReference type="SAM" id="Phobius"/>
    </source>
</evidence>
<evidence type="ECO:0000313" key="2">
    <source>
        <dbReference type="EMBL" id="AFH94974.1"/>
    </source>
</evidence>
<keyword evidence="1" id="KW-0472">Membrane</keyword>
<reference evidence="2 3" key="1">
    <citation type="journal article" date="2012" name="J. Bacteriol.">
        <title>Complete Genome Sequence of Providencia stuartii Clinical Isolate MRSN 2154.</title>
        <authorList>
            <person name="Clifford R.J."/>
            <person name="Hang J."/>
            <person name="Riley M.C."/>
            <person name="Onmus-Leone F."/>
            <person name="Kuschner R.A."/>
            <person name="Lesho E.P."/>
            <person name="Waterman P.E."/>
        </authorList>
    </citation>
    <scope>NUCLEOTIDE SEQUENCE [LARGE SCALE GENOMIC DNA]</scope>
    <source>
        <strain evidence="2 3">MRSN 2154</strain>
    </source>
</reference>
<accession>A0A140NMH3</accession>
<dbReference type="RefSeq" id="WP_004917770.1">
    <property type="nucleotide sequence ID" value="NC_017731.1"/>
</dbReference>
<dbReference type="HOGENOM" id="CLU_156555_2_0_6"/>
<proteinExistence type="predicted"/>
<dbReference type="KEGG" id="psi:S70_15795"/>
<keyword evidence="1" id="KW-1133">Transmembrane helix</keyword>
<dbReference type="Proteomes" id="UP000005012">
    <property type="component" value="Chromosome"/>
</dbReference>
<dbReference type="GeneID" id="93520209"/>
<feature type="transmembrane region" description="Helical" evidence="1">
    <location>
        <begin position="44"/>
        <end position="65"/>
    </location>
</feature>
<dbReference type="PATRIC" id="fig|1157951.4.peg.3175"/>
<gene>
    <name evidence="2" type="ordered locus">S70_15795</name>
</gene>
<reference evidence="3" key="2">
    <citation type="submission" date="2012-04" db="EMBL/GenBank/DDBJ databases">
        <title>Complete genome sequence of Providencia stuartii clinical isolate MRSN 2154.</title>
        <authorList>
            <person name="Clifford R.J."/>
            <person name="Hang J."/>
            <person name="Riley M.C."/>
            <person name="Onmus-Leone F."/>
            <person name="Kuschner R.A."/>
            <person name="Lesho E.P."/>
            <person name="Waterman P.E."/>
        </authorList>
    </citation>
    <scope>NUCLEOTIDE SEQUENCE [LARGE SCALE GENOMIC DNA]</scope>
    <source>
        <strain evidence="3">MRSN 2154</strain>
    </source>
</reference>
<sequence length="95" mass="10653">MLVDKSYQLLDKGPVRILILILALGIAGSVMWDPTQFAAKTSSFLIWQGLLLIWATCSGMIFGVGFRPNKLIWRLLFHPLPAIIILIWGLVKVFS</sequence>
<dbReference type="NCBIfam" id="NF007881">
    <property type="entry name" value="PRK10588.1"/>
    <property type="match status" value="1"/>
</dbReference>
<dbReference type="InterPro" id="IPR011846">
    <property type="entry name" value="Cyd_oper_YbgE"/>
</dbReference>
<keyword evidence="1" id="KW-0812">Transmembrane</keyword>
<protein>
    <recommendedName>
        <fullName evidence="4">Cyd operon protein YbgE</fullName>
    </recommendedName>
</protein>
<dbReference type="NCBIfam" id="TIGR02112">
    <property type="entry name" value="cyd_oper_ybgE"/>
    <property type="match status" value="1"/>
</dbReference>
<organism evidence="2 3">
    <name type="scientific">Providencia stuartii (strain MRSN 2154)</name>
    <dbReference type="NCBI Taxonomy" id="1157951"/>
    <lineage>
        <taxon>Bacteria</taxon>
        <taxon>Pseudomonadati</taxon>
        <taxon>Pseudomonadota</taxon>
        <taxon>Gammaproteobacteria</taxon>
        <taxon>Enterobacterales</taxon>
        <taxon>Morganellaceae</taxon>
        <taxon>Providencia</taxon>
    </lineage>
</organism>
<feature type="transmembrane region" description="Helical" evidence="1">
    <location>
        <begin position="71"/>
        <end position="91"/>
    </location>
</feature>
<evidence type="ECO:0008006" key="4">
    <source>
        <dbReference type="Google" id="ProtNLM"/>
    </source>
</evidence>